<feature type="compositionally biased region" description="Low complexity" evidence="1">
    <location>
        <begin position="46"/>
        <end position="63"/>
    </location>
</feature>
<feature type="region of interest" description="Disordered" evidence="1">
    <location>
        <begin position="1"/>
        <end position="63"/>
    </location>
</feature>
<protein>
    <submittedName>
        <fullName evidence="2">Uncharacterized protein</fullName>
    </submittedName>
</protein>
<name>A0A238X0L8_9ACTN</name>
<evidence type="ECO:0000313" key="3">
    <source>
        <dbReference type="Proteomes" id="UP000198420"/>
    </source>
</evidence>
<dbReference type="RefSeq" id="WP_143227025.1">
    <property type="nucleotide sequence ID" value="NZ_FZNP01000003.1"/>
</dbReference>
<dbReference type="EMBL" id="FZNP01000003">
    <property type="protein sequence ID" value="SNR52367.1"/>
    <property type="molecule type" value="Genomic_DNA"/>
</dbReference>
<gene>
    <name evidence="2" type="ORF">SAMN06265355_103547</name>
</gene>
<dbReference type="Proteomes" id="UP000198420">
    <property type="component" value="Unassembled WGS sequence"/>
</dbReference>
<accession>A0A238X0L8</accession>
<evidence type="ECO:0000313" key="2">
    <source>
        <dbReference type="EMBL" id="SNR52367.1"/>
    </source>
</evidence>
<keyword evidence="3" id="KW-1185">Reference proteome</keyword>
<reference evidence="3" key="1">
    <citation type="submission" date="2017-06" db="EMBL/GenBank/DDBJ databases">
        <authorList>
            <person name="Varghese N."/>
            <person name="Submissions S."/>
        </authorList>
    </citation>
    <scope>NUCLEOTIDE SEQUENCE [LARGE SCALE GENOMIC DNA]</scope>
    <source>
        <strain evidence="3">DSM 44485</strain>
    </source>
</reference>
<dbReference type="AlphaFoldDB" id="A0A238X0L8"/>
<proteinExistence type="predicted"/>
<evidence type="ECO:0000256" key="1">
    <source>
        <dbReference type="SAM" id="MobiDB-lite"/>
    </source>
</evidence>
<organism evidence="2 3">
    <name type="scientific">Actinomadura mexicana</name>
    <dbReference type="NCBI Taxonomy" id="134959"/>
    <lineage>
        <taxon>Bacteria</taxon>
        <taxon>Bacillati</taxon>
        <taxon>Actinomycetota</taxon>
        <taxon>Actinomycetes</taxon>
        <taxon>Streptosporangiales</taxon>
        <taxon>Thermomonosporaceae</taxon>
        <taxon>Actinomadura</taxon>
    </lineage>
</organism>
<sequence length="63" mass="6671">MSGTPASTPKPVWNEDPNGKEGWTHPEAPGPVWNEDPNGKEGWTYPEATEAPEATEPGATPAT</sequence>